<evidence type="ECO:0000256" key="1">
    <source>
        <dbReference type="SAM" id="MobiDB-lite"/>
    </source>
</evidence>
<comment type="caution">
    <text evidence="3">The sequence shown here is derived from an EMBL/GenBank/DDBJ whole genome shotgun (WGS) entry which is preliminary data.</text>
</comment>
<dbReference type="InterPro" id="IPR038268">
    <property type="entry name" value="RHH_sf"/>
</dbReference>
<organism evidence="3 4">
    <name type="scientific">Notoacmeibacter ruber</name>
    <dbReference type="NCBI Taxonomy" id="2670375"/>
    <lineage>
        <taxon>Bacteria</taxon>
        <taxon>Pseudomonadati</taxon>
        <taxon>Pseudomonadota</taxon>
        <taxon>Alphaproteobacteria</taxon>
        <taxon>Hyphomicrobiales</taxon>
        <taxon>Notoacmeibacteraceae</taxon>
        <taxon>Notoacmeibacter</taxon>
    </lineage>
</organism>
<feature type="domain" description="Ribbon-helix-helix" evidence="2">
    <location>
        <begin position="4"/>
        <end position="66"/>
    </location>
</feature>
<keyword evidence="4" id="KW-1185">Reference proteome</keyword>
<evidence type="ECO:0000313" key="4">
    <source>
        <dbReference type="Proteomes" id="UP000281094"/>
    </source>
</evidence>
<dbReference type="Pfam" id="PF13467">
    <property type="entry name" value="RHH_4"/>
    <property type="match status" value="1"/>
</dbReference>
<protein>
    <submittedName>
        <fullName evidence="3">Aryl-sulfate sulfotransferase</fullName>
    </submittedName>
</protein>
<dbReference type="AlphaFoldDB" id="A0A3L7JCF8"/>
<gene>
    <name evidence="3" type="ORF">D8780_08030</name>
</gene>
<dbReference type="Gene3D" id="1.10.3990.20">
    <property type="entry name" value="protein bp1543"/>
    <property type="match status" value="1"/>
</dbReference>
<proteinExistence type="predicted"/>
<evidence type="ECO:0000259" key="2">
    <source>
        <dbReference type="Pfam" id="PF13467"/>
    </source>
</evidence>
<dbReference type="InterPro" id="IPR027373">
    <property type="entry name" value="RHH_dom"/>
</dbReference>
<feature type="compositionally biased region" description="Low complexity" evidence="1">
    <location>
        <begin position="86"/>
        <end position="96"/>
    </location>
</feature>
<evidence type="ECO:0000313" key="3">
    <source>
        <dbReference type="EMBL" id="RLQ88154.1"/>
    </source>
</evidence>
<feature type="region of interest" description="Disordered" evidence="1">
    <location>
        <begin position="74"/>
        <end position="96"/>
    </location>
</feature>
<dbReference type="RefSeq" id="WP_121645120.1">
    <property type="nucleotide sequence ID" value="NZ_RCWN01000001.1"/>
</dbReference>
<sequence length="96" mass="10357">MTIRKQSISIAGHRTSFSLEEPFLQALKLLAERRGMTLAALVRSVDTTRPQTTNLSSALRLVVLADLQQRCGERLGAPTESDIQPSGTRSGTSSSS</sequence>
<accession>A0A3L7JCF8</accession>
<dbReference type="GO" id="GO:0016740">
    <property type="term" value="F:transferase activity"/>
    <property type="evidence" value="ECO:0007669"/>
    <property type="project" value="UniProtKB-KW"/>
</dbReference>
<name>A0A3L7JCF8_9HYPH</name>
<dbReference type="Proteomes" id="UP000281094">
    <property type="component" value="Unassembled WGS sequence"/>
</dbReference>
<keyword evidence="3" id="KW-0808">Transferase</keyword>
<dbReference type="EMBL" id="RCWN01000001">
    <property type="protein sequence ID" value="RLQ88154.1"/>
    <property type="molecule type" value="Genomic_DNA"/>
</dbReference>
<reference evidence="3 4" key="1">
    <citation type="submission" date="2018-10" db="EMBL/GenBank/DDBJ databases">
        <title>Notoacmeibacter sp. M2BS9Y-3-1, whole genome shotgun sequence.</title>
        <authorList>
            <person name="Tuo L."/>
        </authorList>
    </citation>
    <scope>NUCLEOTIDE SEQUENCE [LARGE SCALE GENOMIC DNA]</scope>
    <source>
        <strain evidence="3 4">M2BS9Y-3-1</strain>
    </source>
</reference>